<dbReference type="STRING" id="414048.SAMN04489864_101384"/>
<gene>
    <name evidence="3" type="ORF">SAMN04489864_101384</name>
</gene>
<dbReference type="InterPro" id="IPR001375">
    <property type="entry name" value="Peptidase_S9_cat"/>
</dbReference>
<dbReference type="Gene3D" id="2.120.10.30">
    <property type="entry name" value="TolB, C-terminal domain"/>
    <property type="match status" value="1"/>
</dbReference>
<dbReference type="EMBL" id="FOPP01000001">
    <property type="protein sequence ID" value="SFG63670.1"/>
    <property type="molecule type" value="Genomic_DNA"/>
</dbReference>
<dbReference type="Gene3D" id="3.40.50.1820">
    <property type="entry name" value="alpha/beta hydrolase"/>
    <property type="match status" value="1"/>
</dbReference>
<organism evidence="3 4">
    <name type="scientific">Pedobacter insulae</name>
    <dbReference type="NCBI Taxonomy" id="414048"/>
    <lineage>
        <taxon>Bacteria</taxon>
        <taxon>Pseudomonadati</taxon>
        <taxon>Bacteroidota</taxon>
        <taxon>Sphingobacteriia</taxon>
        <taxon>Sphingobacteriales</taxon>
        <taxon>Sphingobacteriaceae</taxon>
        <taxon>Pedobacter</taxon>
    </lineage>
</organism>
<dbReference type="SUPFAM" id="SSF82171">
    <property type="entry name" value="DPP6 N-terminal domain-like"/>
    <property type="match status" value="1"/>
</dbReference>
<evidence type="ECO:0000259" key="2">
    <source>
        <dbReference type="Pfam" id="PF00326"/>
    </source>
</evidence>
<reference evidence="3 4" key="1">
    <citation type="submission" date="2016-10" db="EMBL/GenBank/DDBJ databases">
        <authorList>
            <person name="de Groot N.N."/>
        </authorList>
    </citation>
    <scope>NUCLEOTIDE SEQUENCE [LARGE SCALE GENOMIC DNA]</scope>
    <source>
        <strain evidence="3 4">DSM 18684</strain>
    </source>
</reference>
<dbReference type="GO" id="GO:0006508">
    <property type="term" value="P:proteolysis"/>
    <property type="evidence" value="ECO:0007669"/>
    <property type="project" value="InterPro"/>
</dbReference>
<dbReference type="InterPro" id="IPR011042">
    <property type="entry name" value="6-blade_b-propeller_TolB-like"/>
</dbReference>
<evidence type="ECO:0000256" key="1">
    <source>
        <dbReference type="ARBA" id="ARBA00022801"/>
    </source>
</evidence>
<keyword evidence="1" id="KW-0378">Hydrolase</keyword>
<keyword evidence="3" id="KW-0031">Aminopeptidase</keyword>
<dbReference type="PANTHER" id="PTHR42776">
    <property type="entry name" value="SERINE PEPTIDASE S9 FAMILY MEMBER"/>
    <property type="match status" value="1"/>
</dbReference>
<accession>A0A1I2TFK5</accession>
<dbReference type="Pfam" id="PF00326">
    <property type="entry name" value="Peptidase_S9"/>
    <property type="match status" value="1"/>
</dbReference>
<feature type="domain" description="Peptidase S9 prolyl oligopeptidase catalytic" evidence="2">
    <location>
        <begin position="434"/>
        <end position="647"/>
    </location>
</feature>
<dbReference type="GO" id="GO:0004252">
    <property type="term" value="F:serine-type endopeptidase activity"/>
    <property type="evidence" value="ECO:0007669"/>
    <property type="project" value="TreeGrafter"/>
</dbReference>
<dbReference type="GO" id="GO:0004177">
    <property type="term" value="F:aminopeptidase activity"/>
    <property type="evidence" value="ECO:0007669"/>
    <property type="project" value="UniProtKB-KW"/>
</dbReference>
<dbReference type="AlphaFoldDB" id="A0A1I2TFK5"/>
<dbReference type="PANTHER" id="PTHR42776:SF27">
    <property type="entry name" value="DIPEPTIDYL PEPTIDASE FAMILY MEMBER 6"/>
    <property type="match status" value="1"/>
</dbReference>
<dbReference type="Proteomes" id="UP000199666">
    <property type="component" value="Unassembled WGS sequence"/>
</dbReference>
<evidence type="ECO:0000313" key="4">
    <source>
        <dbReference type="Proteomes" id="UP000199666"/>
    </source>
</evidence>
<dbReference type="SUPFAM" id="SSF53474">
    <property type="entry name" value="alpha/beta-Hydrolases"/>
    <property type="match status" value="1"/>
</dbReference>
<name>A0A1I2TFK5_9SPHI</name>
<keyword evidence="4" id="KW-1185">Reference proteome</keyword>
<evidence type="ECO:0000313" key="3">
    <source>
        <dbReference type="EMBL" id="SFG63670.1"/>
    </source>
</evidence>
<keyword evidence="3" id="KW-0645">Protease</keyword>
<protein>
    <submittedName>
        <fullName evidence="3">Dipeptidyl aminopeptidase/acylaminoacyl peptidase</fullName>
    </submittedName>
</protein>
<sequence length="648" mass="74331">MFNGFSILGIRIFALRNNMTIAKKYIGLILITLFLACKEKNKVNVIPVDNFFKSQDKATYRLSPNGESISYLKLQDKKQNLFVEDLNTGKLTQLTKLIEKNISFYSWVSNDELIYYKEKVGERYQADLFIINKEGKNERQLSVNEKARIRILEDKLIDNKYLLVLSNKRDSTVSDVYRLNVRDGKMQMVSRNPGNITGWMTDSKGKVRLASSSDGVKETLLIRQSEDQPFKPIVTINFKTTLRPIAFSESEPNIMYVISDVDRDKSALVELDCLTGKERRVLFANDTLNAVDAQYSKNRGEMDYVVYESWKKQKHYLNANARSFYQKLDKLVPNTEYRIIDRDKNEKIFVVRTFTDRNPGSYYLYTAESGKLKKLTDINSAIDETQMCEMKPIKYTSRDGLEINGYLTLPLNSDGKNLPVVVIPHNGPGQRNTWGFNAETQFLANRGYAVFQVNYRGSSGYGKNFYAAGFKQWGGKVQDDIDDGVMWLITQKIADPQKIAIYGTSFGGFIALNSAIKSPELYKCAASNSGVLNLFNYLISIPPYFRSNLQMYYDIVGNPETDADYMRQASPVFHADKINVPIFITQNIKDPRINPSDAIRLVKELKKRNIPVTYHEKEDSPFSINREESRQKVYAALEQFLESNLKKK</sequence>
<dbReference type="InterPro" id="IPR029058">
    <property type="entry name" value="AB_hydrolase_fold"/>
</dbReference>
<proteinExistence type="predicted"/>